<name>A0A4Y2QLV4_ARAVE</name>
<keyword evidence="2" id="KW-1185">Reference proteome</keyword>
<accession>A0A4Y2QLV4</accession>
<comment type="caution">
    <text evidence="1">The sequence shown here is derived from an EMBL/GenBank/DDBJ whole genome shotgun (WGS) entry which is preliminary data.</text>
</comment>
<protein>
    <submittedName>
        <fullName evidence="1">Uncharacterized protein</fullName>
    </submittedName>
</protein>
<dbReference type="AlphaFoldDB" id="A0A4Y2QLV4"/>
<organism evidence="1 2">
    <name type="scientific">Araneus ventricosus</name>
    <name type="common">Orbweaver spider</name>
    <name type="synonym">Epeira ventricosa</name>
    <dbReference type="NCBI Taxonomy" id="182803"/>
    <lineage>
        <taxon>Eukaryota</taxon>
        <taxon>Metazoa</taxon>
        <taxon>Ecdysozoa</taxon>
        <taxon>Arthropoda</taxon>
        <taxon>Chelicerata</taxon>
        <taxon>Arachnida</taxon>
        <taxon>Araneae</taxon>
        <taxon>Araneomorphae</taxon>
        <taxon>Entelegynae</taxon>
        <taxon>Araneoidea</taxon>
        <taxon>Araneidae</taxon>
        <taxon>Araneus</taxon>
    </lineage>
</organism>
<sequence length="99" mass="11252">FPPPRGDNLPGCLMELPYSPKILPTALERPTPSSVDRALGLRRAHRDIEVSHYKGSPGQGDNVNNSIWTLMWCGRFERGCQLRCRPRHLTAVQNYEVRP</sequence>
<dbReference type="Proteomes" id="UP000499080">
    <property type="component" value="Unassembled WGS sequence"/>
</dbReference>
<proteinExistence type="predicted"/>
<feature type="non-terminal residue" evidence="1">
    <location>
        <position position="1"/>
    </location>
</feature>
<dbReference type="EMBL" id="BGPR01221882">
    <property type="protein sequence ID" value="GBN64256.1"/>
    <property type="molecule type" value="Genomic_DNA"/>
</dbReference>
<gene>
    <name evidence="1" type="ORF">AVEN_134307_1</name>
</gene>
<evidence type="ECO:0000313" key="2">
    <source>
        <dbReference type="Proteomes" id="UP000499080"/>
    </source>
</evidence>
<evidence type="ECO:0000313" key="1">
    <source>
        <dbReference type="EMBL" id="GBN64256.1"/>
    </source>
</evidence>
<reference evidence="1 2" key="1">
    <citation type="journal article" date="2019" name="Sci. Rep.">
        <title>Orb-weaving spider Araneus ventricosus genome elucidates the spidroin gene catalogue.</title>
        <authorList>
            <person name="Kono N."/>
            <person name="Nakamura H."/>
            <person name="Ohtoshi R."/>
            <person name="Moran D.A.P."/>
            <person name="Shinohara A."/>
            <person name="Yoshida Y."/>
            <person name="Fujiwara M."/>
            <person name="Mori M."/>
            <person name="Tomita M."/>
            <person name="Arakawa K."/>
        </authorList>
    </citation>
    <scope>NUCLEOTIDE SEQUENCE [LARGE SCALE GENOMIC DNA]</scope>
</reference>